<dbReference type="PANTHER" id="PTHR46580">
    <property type="entry name" value="SENSOR KINASE-RELATED"/>
    <property type="match status" value="1"/>
</dbReference>
<dbReference type="InterPro" id="IPR013517">
    <property type="entry name" value="FG-GAP"/>
</dbReference>
<organism evidence="2">
    <name type="scientific">Tanacetum cinerariifolium</name>
    <name type="common">Dalmatian daisy</name>
    <name type="synonym">Chrysanthemum cinerariifolium</name>
    <dbReference type="NCBI Taxonomy" id="118510"/>
    <lineage>
        <taxon>Eukaryota</taxon>
        <taxon>Viridiplantae</taxon>
        <taxon>Streptophyta</taxon>
        <taxon>Embryophyta</taxon>
        <taxon>Tracheophyta</taxon>
        <taxon>Spermatophyta</taxon>
        <taxon>Magnoliopsida</taxon>
        <taxon>eudicotyledons</taxon>
        <taxon>Gunneridae</taxon>
        <taxon>Pentapetalae</taxon>
        <taxon>asterids</taxon>
        <taxon>campanulids</taxon>
        <taxon>Asterales</taxon>
        <taxon>Asteraceae</taxon>
        <taxon>Asteroideae</taxon>
        <taxon>Anthemideae</taxon>
        <taxon>Anthemidinae</taxon>
        <taxon>Tanacetum</taxon>
    </lineage>
</organism>
<proteinExistence type="predicted"/>
<evidence type="ECO:0000256" key="1">
    <source>
        <dbReference type="ARBA" id="ARBA00022729"/>
    </source>
</evidence>
<dbReference type="Gene3D" id="2.130.10.130">
    <property type="entry name" value="Integrin alpha, N-terminal"/>
    <property type="match status" value="1"/>
</dbReference>
<accession>A0A699L0C8</accession>
<dbReference type="Pfam" id="PF13517">
    <property type="entry name" value="FG-GAP_3"/>
    <property type="match status" value="1"/>
</dbReference>
<dbReference type="AlphaFoldDB" id="A0A699L0C8"/>
<gene>
    <name evidence="2" type="ORF">Tci_683085</name>
</gene>
<comment type="caution">
    <text evidence="2">The sequence shown here is derived from an EMBL/GenBank/DDBJ whole genome shotgun (WGS) entry which is preliminary data.</text>
</comment>
<keyword evidence="1" id="KW-0732">Signal</keyword>
<evidence type="ECO:0000313" key="2">
    <source>
        <dbReference type="EMBL" id="GFB11114.1"/>
    </source>
</evidence>
<dbReference type="EMBL" id="BKCJ010554353">
    <property type="protein sequence ID" value="GFB11114.1"/>
    <property type="molecule type" value="Genomic_DNA"/>
</dbReference>
<dbReference type="PANTHER" id="PTHR46580:SF2">
    <property type="entry name" value="MAM DOMAIN-CONTAINING PROTEIN"/>
    <property type="match status" value="1"/>
</dbReference>
<dbReference type="InterPro" id="IPR028994">
    <property type="entry name" value="Integrin_alpha_N"/>
</dbReference>
<evidence type="ECO:0008006" key="3">
    <source>
        <dbReference type="Google" id="ProtNLM"/>
    </source>
</evidence>
<name>A0A699L0C8_TANCI</name>
<protein>
    <recommendedName>
        <fullName evidence="3">VCBS repeat-containing protein</fullName>
    </recommendedName>
</protein>
<sequence>MLHATNGYNQVIITADFNGDGRPDLATANSGSSVSVLLQLGTTVGTFLPAATYSSGSSFKPTLAVGDLNGDGRPDLATIDENTGTVGVLRNCFCAIDFRYA</sequence>
<dbReference type="SUPFAM" id="SSF69318">
    <property type="entry name" value="Integrin alpha N-terminal domain"/>
    <property type="match status" value="1"/>
</dbReference>
<reference evidence="2" key="1">
    <citation type="journal article" date="2019" name="Sci. Rep.">
        <title>Draft genome of Tanacetum cinerariifolium, the natural source of mosquito coil.</title>
        <authorList>
            <person name="Yamashiro T."/>
            <person name="Shiraishi A."/>
            <person name="Satake H."/>
            <person name="Nakayama K."/>
        </authorList>
    </citation>
    <scope>NUCLEOTIDE SEQUENCE</scope>
</reference>